<dbReference type="GO" id="GO:0050515">
    <property type="term" value="F:4-(cytidine 5'-diphospho)-2-C-methyl-D-erythritol kinase activity"/>
    <property type="evidence" value="ECO:0007669"/>
    <property type="project" value="UniProtKB-UniRule"/>
</dbReference>
<dbReference type="PANTHER" id="PTHR43527:SF2">
    <property type="entry name" value="4-DIPHOSPHOCYTIDYL-2-C-METHYL-D-ERYTHRITOL KINASE, CHLOROPLASTIC"/>
    <property type="match status" value="1"/>
</dbReference>
<dbReference type="SUPFAM" id="SSF55060">
    <property type="entry name" value="GHMP Kinase, C-terminal domain"/>
    <property type="match status" value="1"/>
</dbReference>
<comment type="catalytic activity">
    <reaction evidence="10">
        <text>4-CDP-2-C-methyl-D-erythritol + ATP = 4-CDP-2-C-methyl-D-erythritol 2-phosphate + ADP + H(+)</text>
        <dbReference type="Rhea" id="RHEA:18437"/>
        <dbReference type="ChEBI" id="CHEBI:15378"/>
        <dbReference type="ChEBI" id="CHEBI:30616"/>
        <dbReference type="ChEBI" id="CHEBI:57823"/>
        <dbReference type="ChEBI" id="CHEBI:57919"/>
        <dbReference type="ChEBI" id="CHEBI:456216"/>
        <dbReference type="EC" id="2.7.1.148"/>
    </reaction>
</comment>
<evidence type="ECO:0000256" key="7">
    <source>
        <dbReference type="ARBA" id="ARBA00022840"/>
    </source>
</evidence>
<dbReference type="Gene3D" id="3.30.230.10">
    <property type="match status" value="1"/>
</dbReference>
<evidence type="ECO:0000259" key="12">
    <source>
        <dbReference type="Pfam" id="PF08544"/>
    </source>
</evidence>
<name>A0A1X6ZRZ9_9RHOB</name>
<dbReference type="HAMAP" id="MF_00061">
    <property type="entry name" value="IspE"/>
    <property type="match status" value="1"/>
</dbReference>
<dbReference type="PANTHER" id="PTHR43527">
    <property type="entry name" value="4-DIPHOSPHOCYTIDYL-2-C-METHYL-D-ERYTHRITOL KINASE, CHLOROPLASTIC"/>
    <property type="match status" value="1"/>
</dbReference>
<dbReference type="EMBL" id="FWFK01000005">
    <property type="protein sequence ID" value="SLN59879.1"/>
    <property type="molecule type" value="Genomic_DNA"/>
</dbReference>
<dbReference type="Gene3D" id="3.30.70.890">
    <property type="entry name" value="GHMP kinase, C-terminal domain"/>
    <property type="match status" value="1"/>
</dbReference>
<comment type="similarity">
    <text evidence="1 10">Belongs to the GHMP kinase family. IspE subfamily.</text>
</comment>
<dbReference type="Pfam" id="PF00288">
    <property type="entry name" value="GHMP_kinases_N"/>
    <property type="match status" value="1"/>
</dbReference>
<dbReference type="GO" id="GO:0019288">
    <property type="term" value="P:isopentenyl diphosphate biosynthetic process, methylerythritol 4-phosphate pathway"/>
    <property type="evidence" value="ECO:0007669"/>
    <property type="project" value="UniProtKB-UniRule"/>
</dbReference>
<gene>
    <name evidence="10 13" type="primary">ispE</name>
    <name evidence="13" type="ORF">ROJ8625_03033</name>
</gene>
<dbReference type="PIRSF" id="PIRSF010376">
    <property type="entry name" value="IspE"/>
    <property type="match status" value="1"/>
</dbReference>
<feature type="binding site" evidence="10">
    <location>
        <begin position="109"/>
        <end position="119"/>
    </location>
    <ligand>
        <name>ATP</name>
        <dbReference type="ChEBI" id="CHEBI:30616"/>
    </ligand>
</feature>
<keyword evidence="4 10" id="KW-0808">Transferase</keyword>
<evidence type="ECO:0000256" key="5">
    <source>
        <dbReference type="ARBA" id="ARBA00022741"/>
    </source>
</evidence>
<dbReference type="InterPro" id="IPR020568">
    <property type="entry name" value="Ribosomal_Su5_D2-typ_SF"/>
</dbReference>
<dbReference type="UniPathway" id="UPA00056">
    <property type="reaction ID" value="UER00094"/>
</dbReference>
<keyword evidence="7 10" id="KW-0067">ATP-binding</keyword>
<feature type="active site" evidence="10">
    <location>
        <position position="146"/>
    </location>
</feature>
<evidence type="ECO:0000256" key="6">
    <source>
        <dbReference type="ARBA" id="ARBA00022777"/>
    </source>
</evidence>
<evidence type="ECO:0000256" key="8">
    <source>
        <dbReference type="ARBA" id="ARBA00023229"/>
    </source>
</evidence>
<evidence type="ECO:0000256" key="4">
    <source>
        <dbReference type="ARBA" id="ARBA00022679"/>
    </source>
</evidence>
<sequence length="294" mass="30826">MPCLPRRARHRSMLRPMADADPGFAPAKVNLTLHVTGRRADGYHLLDSLVVFADLGDRLTVAADEALSLRVTGPMAAGVPTGADNLVLRAARLLDPEGAARITLDKHLPAAAGIGGGSSDAAAALRLLSRHWKRPMPDRVEALGADVPMCLDPRAQRVGGIGERSMIVGGLPELPAVLVNPGAPVATPAVFARMTRRDNAPMPPELPVLATPGAAAEWLAAQRNDLEGPACAVAPVIRDVLDALGDARLARMSGSGATCFGLYDRPDDARAAADRIAQTEPGWWVRVVTLNPSA</sequence>
<feature type="domain" description="GHMP kinase N-terminal" evidence="11">
    <location>
        <begin position="85"/>
        <end position="144"/>
    </location>
</feature>
<evidence type="ECO:0000313" key="13">
    <source>
        <dbReference type="EMBL" id="SLN59879.1"/>
    </source>
</evidence>
<keyword evidence="14" id="KW-1185">Reference proteome</keyword>
<comment type="pathway">
    <text evidence="10">Isoprenoid biosynthesis; isopentenyl diphosphate biosynthesis via DXP pathway; isopentenyl diphosphate from 1-deoxy-D-xylulose 5-phosphate: step 3/6.</text>
</comment>
<comment type="function">
    <text evidence="10">Catalyzes the phosphorylation of the position 2 hydroxy group of 4-diphosphocytidyl-2C-methyl-D-erythritol.</text>
</comment>
<dbReference type="InterPro" id="IPR014721">
    <property type="entry name" value="Ribsml_uS5_D2-typ_fold_subgr"/>
</dbReference>
<dbReference type="GO" id="GO:0005524">
    <property type="term" value="F:ATP binding"/>
    <property type="evidence" value="ECO:0007669"/>
    <property type="project" value="UniProtKB-UniRule"/>
</dbReference>
<dbReference type="InterPro" id="IPR004424">
    <property type="entry name" value="IspE"/>
</dbReference>
<dbReference type="NCBIfam" id="NF011202">
    <property type="entry name" value="PRK14608.1"/>
    <property type="match status" value="1"/>
</dbReference>
<evidence type="ECO:0000256" key="9">
    <source>
        <dbReference type="ARBA" id="ARBA00032554"/>
    </source>
</evidence>
<dbReference type="EC" id="2.7.1.148" evidence="2 10"/>
<dbReference type="InterPro" id="IPR036554">
    <property type="entry name" value="GHMP_kinase_C_sf"/>
</dbReference>
<evidence type="ECO:0000256" key="2">
    <source>
        <dbReference type="ARBA" id="ARBA00012052"/>
    </source>
</evidence>
<dbReference type="Pfam" id="PF08544">
    <property type="entry name" value="GHMP_kinases_C"/>
    <property type="match status" value="1"/>
</dbReference>
<evidence type="ECO:0000256" key="3">
    <source>
        <dbReference type="ARBA" id="ARBA00017473"/>
    </source>
</evidence>
<accession>A0A1X6ZRZ9</accession>
<dbReference type="InterPro" id="IPR006204">
    <property type="entry name" value="GHMP_kinase_N_dom"/>
</dbReference>
<reference evidence="13 14" key="1">
    <citation type="submission" date="2017-03" db="EMBL/GenBank/DDBJ databases">
        <authorList>
            <person name="Afonso C.L."/>
            <person name="Miller P.J."/>
            <person name="Scott M.A."/>
            <person name="Spackman E."/>
            <person name="Goraichik I."/>
            <person name="Dimitrov K.M."/>
            <person name="Suarez D.L."/>
            <person name="Swayne D.E."/>
        </authorList>
    </citation>
    <scope>NUCLEOTIDE SEQUENCE [LARGE SCALE GENOMIC DNA]</scope>
    <source>
        <strain evidence="13 14">CECT 8625</strain>
    </source>
</reference>
<dbReference type="SUPFAM" id="SSF54211">
    <property type="entry name" value="Ribosomal protein S5 domain 2-like"/>
    <property type="match status" value="1"/>
</dbReference>
<proteinExistence type="inferred from homology"/>
<evidence type="ECO:0000259" key="11">
    <source>
        <dbReference type="Pfam" id="PF00288"/>
    </source>
</evidence>
<dbReference type="Proteomes" id="UP000193570">
    <property type="component" value="Unassembled WGS sequence"/>
</dbReference>
<keyword evidence="5 10" id="KW-0547">Nucleotide-binding</keyword>
<evidence type="ECO:0000313" key="14">
    <source>
        <dbReference type="Proteomes" id="UP000193570"/>
    </source>
</evidence>
<dbReference type="GO" id="GO:0016114">
    <property type="term" value="P:terpenoid biosynthetic process"/>
    <property type="evidence" value="ECO:0007669"/>
    <property type="project" value="InterPro"/>
</dbReference>
<dbReference type="InterPro" id="IPR013750">
    <property type="entry name" value="GHMP_kinase_C_dom"/>
</dbReference>
<keyword evidence="8 10" id="KW-0414">Isoprene biosynthesis</keyword>
<evidence type="ECO:0000256" key="1">
    <source>
        <dbReference type="ARBA" id="ARBA00009684"/>
    </source>
</evidence>
<keyword evidence="6 10" id="KW-0418">Kinase</keyword>
<evidence type="ECO:0000256" key="10">
    <source>
        <dbReference type="HAMAP-Rule" id="MF_00061"/>
    </source>
</evidence>
<feature type="domain" description="GHMP kinase C-terminal" evidence="12">
    <location>
        <begin position="219"/>
        <end position="278"/>
    </location>
</feature>
<feature type="active site" evidence="10">
    <location>
        <position position="28"/>
    </location>
</feature>
<protein>
    <recommendedName>
        <fullName evidence="3 10">4-diphosphocytidyl-2-C-methyl-D-erythritol kinase</fullName>
        <shortName evidence="10">CMK</shortName>
        <ecNumber evidence="2 10">2.7.1.148</ecNumber>
    </recommendedName>
    <alternativeName>
        <fullName evidence="9 10">4-(cytidine-5'-diphospho)-2-C-methyl-D-erythritol kinase</fullName>
    </alternativeName>
</protein>
<organism evidence="13 14">
    <name type="scientific">Roseivivax jejudonensis</name>
    <dbReference type="NCBI Taxonomy" id="1529041"/>
    <lineage>
        <taxon>Bacteria</taxon>
        <taxon>Pseudomonadati</taxon>
        <taxon>Pseudomonadota</taxon>
        <taxon>Alphaproteobacteria</taxon>
        <taxon>Rhodobacterales</taxon>
        <taxon>Roseobacteraceae</taxon>
        <taxon>Roseivivax</taxon>
    </lineage>
</organism>
<dbReference type="AlphaFoldDB" id="A0A1X6ZRZ9"/>